<protein>
    <submittedName>
        <fullName evidence="2">Type 2 lanthipeptide synthetase LanM family protein</fullName>
    </submittedName>
</protein>
<dbReference type="SUPFAM" id="SSF158745">
    <property type="entry name" value="LanC-like"/>
    <property type="match status" value="1"/>
</dbReference>
<evidence type="ECO:0000259" key="1">
    <source>
        <dbReference type="Pfam" id="PF13575"/>
    </source>
</evidence>
<dbReference type="Proteomes" id="UP001447516">
    <property type="component" value="Unassembled WGS sequence"/>
</dbReference>
<dbReference type="CDD" id="cd04792">
    <property type="entry name" value="LanM-like"/>
    <property type="match status" value="1"/>
</dbReference>
<dbReference type="Pfam" id="PF13575">
    <property type="entry name" value="DUF4135"/>
    <property type="match status" value="1"/>
</dbReference>
<dbReference type="InterPro" id="IPR025410">
    <property type="entry name" value="Lant_dehyd"/>
</dbReference>
<dbReference type="InterPro" id="IPR017146">
    <property type="entry name" value="Lanti_2_LanM"/>
</dbReference>
<dbReference type="InterPro" id="IPR007822">
    <property type="entry name" value="LANC-like"/>
</dbReference>
<dbReference type="NCBIfam" id="TIGR03897">
    <property type="entry name" value="lanti_2_LanM"/>
    <property type="match status" value="1"/>
</dbReference>
<comment type="caution">
    <text evidence="2">The sequence shown here is derived from an EMBL/GenBank/DDBJ whole genome shotgun (WGS) entry which is preliminary data.</text>
</comment>
<organism evidence="2 3">
    <name type="scientific">Microbispora maris</name>
    <dbReference type="NCBI Taxonomy" id="3144104"/>
    <lineage>
        <taxon>Bacteria</taxon>
        <taxon>Bacillati</taxon>
        <taxon>Actinomycetota</taxon>
        <taxon>Actinomycetes</taxon>
        <taxon>Streptosporangiales</taxon>
        <taxon>Streptosporangiaceae</taxon>
        <taxon>Microbispora</taxon>
    </lineage>
</organism>
<dbReference type="SMART" id="SM01260">
    <property type="entry name" value="LANC_like"/>
    <property type="match status" value="1"/>
</dbReference>
<accession>A0ABV0AXI0</accession>
<dbReference type="PRINTS" id="PR01955">
    <property type="entry name" value="LANCFRANKIA"/>
</dbReference>
<reference evidence="2 3" key="1">
    <citation type="submission" date="2024-05" db="EMBL/GenBank/DDBJ databases">
        <title>Microbispora sp.ZYX-F-249.</title>
        <authorList>
            <person name="Xie H."/>
        </authorList>
    </citation>
    <scope>NUCLEOTIDE SEQUENCE [LARGE SCALE GENOMIC DNA]</scope>
    <source>
        <strain evidence="2 3">ZYX-F-249</strain>
    </source>
</reference>
<dbReference type="Gene3D" id="1.50.10.10">
    <property type="match status" value="1"/>
</dbReference>
<dbReference type="PIRSF" id="PIRSF037228">
    <property type="entry name" value="Lant_mod_RumM"/>
    <property type="match status" value="1"/>
</dbReference>
<evidence type="ECO:0000313" key="2">
    <source>
        <dbReference type="EMBL" id="MEN3538726.1"/>
    </source>
</evidence>
<dbReference type="PRINTS" id="PR01950">
    <property type="entry name" value="LANCSUPER"/>
</dbReference>
<sequence length="1065" mass="117854">MGDHYSFIDMAAAAANLAERLRILTELEATGPATPAGPLPPFDTWKIDRVSRRLAVRTDPSAPEALGRDGLRRALTAFRRHELGLSDADDHTKAVFAEVQRSWLPTYRGALDRFDRSARDAPDASWRRPEIYYGRLAIACEPFLLELGRRMDAARARHPGRFGRRITDDLQRHLFERFELSLAWAVEADAKVHCVEAGIDRARATREDFRAYVDATFAGAAAHHRFHLRFPVLGRWLAHVTALLADFGCELVERLDADAAAIGRTIFGADVSSFLSVRPGISDHHAGARTVTLVEARLVSGATGSFVYKPRPVAAEAAMQKLLARLRGDAVLGFAPHAVLSRPGYGYEERIPPGRNHVTTEEEIERLYRQLGGHLGIFYVLGGDDLHLENVLVADGHAHVCDCETALGVLLRGQARPPGTLLDSVFRTGLLEWPRAAASGDLIRASGYSGGEAYELPMPVPCLEERRDSFRTSVTHMTGVRVEPETYNRVLVGDTLVRPEDHTEAIIEGFCRVHEWFERHPEAAIRAVTEMFDGIRVRFVNWSTQLYVNLLQHARHPKCLVDPLEVDLTFGTVRTFPQSWDRDGRLAEREVESMWRLDIPIFTMDARGGPLVHDHTTPLAIDVGASPLDCATRRIRLLSADNRERQRLYIAAGLRTSEVASPAFVSASVEQASRIGERLCAMLREPSEPAPWTSYEIGPDGPVRVDIGGDLYDGAAGIALFLAYLDRIVPRPQFRQAAERALSHAIAATDRRQIGAFTGVGGLIYVLTHLHRLWRDRELLGLAVRLSEDLRSRIEADTALDVFSGAAGLIPVLLGLASEADDEGIDQAHLCARVLLRHAVADAGTLSWPPPDPRIAPANLTGFAHGAAGIGWTLIRLGRLTDRTEYVIAGRRALAYEARHFDETTNDWYDLRTSPGGVPQDGRYYANAWCNGAAGIGLSRIASWALLDGDDESLLRDTHHALTATLRNFPRLRSDTLCHGRSGNAELFLRFARLRDEPTFQMEANVQAHEQWRHFDDTRNDLIQDTAGLLPGLMIGRSGIGMHFLRLAHPDRVPSPLLLDPVPGG</sequence>
<name>A0ABV0AXI0_9ACTN</name>
<dbReference type="EMBL" id="JBDJAW010000025">
    <property type="protein sequence ID" value="MEN3538726.1"/>
    <property type="molecule type" value="Genomic_DNA"/>
</dbReference>
<evidence type="ECO:0000313" key="3">
    <source>
        <dbReference type="Proteomes" id="UP001447516"/>
    </source>
</evidence>
<gene>
    <name evidence="2" type="ORF">AAH991_26690</name>
</gene>
<keyword evidence="3" id="KW-1185">Reference proteome</keyword>
<proteinExistence type="predicted"/>
<dbReference type="RefSeq" id="WP_346228649.1">
    <property type="nucleotide sequence ID" value="NZ_JBDJAW010000025.1"/>
</dbReference>
<feature type="domain" description="Lantibiotic biosynthesis protein dehydration" evidence="1">
    <location>
        <begin position="230"/>
        <end position="604"/>
    </location>
</feature>
<dbReference type="Pfam" id="PF05147">
    <property type="entry name" value="LANC_like"/>
    <property type="match status" value="1"/>
</dbReference>
<dbReference type="InterPro" id="IPR012341">
    <property type="entry name" value="6hp_glycosidase-like_sf"/>
</dbReference>